<dbReference type="Proteomes" id="UP000247702">
    <property type="component" value="Unassembled WGS sequence"/>
</dbReference>
<gene>
    <name evidence="2" type="ORF">RclHR1_03120007</name>
</gene>
<evidence type="ECO:0000256" key="1">
    <source>
        <dbReference type="SAM" id="MobiDB-lite"/>
    </source>
</evidence>
<comment type="caution">
    <text evidence="2">The sequence shown here is derived from an EMBL/GenBank/DDBJ whole genome shotgun (WGS) entry which is preliminary data.</text>
</comment>
<evidence type="ECO:0000313" key="3">
    <source>
        <dbReference type="Proteomes" id="UP000247702"/>
    </source>
</evidence>
<dbReference type="AlphaFoldDB" id="A0A2Z6RAH7"/>
<reference evidence="2 3" key="1">
    <citation type="submission" date="2017-11" db="EMBL/GenBank/DDBJ databases">
        <title>The genome of Rhizophagus clarus HR1 reveals common genetic basis of auxotrophy among arbuscular mycorrhizal fungi.</title>
        <authorList>
            <person name="Kobayashi Y."/>
        </authorList>
    </citation>
    <scope>NUCLEOTIDE SEQUENCE [LARGE SCALE GENOMIC DNA]</scope>
    <source>
        <strain evidence="2 3">HR1</strain>
    </source>
</reference>
<accession>A0A2Z6RAH7</accession>
<dbReference type="EMBL" id="BEXD01002358">
    <property type="protein sequence ID" value="GBB98022.1"/>
    <property type="molecule type" value="Genomic_DNA"/>
</dbReference>
<sequence>MFKQLSILLSTKPTNFRISFFHLCHIMPSKTSKYVYHGHSKIISGVIAVLETTNHPLSLQELVDEMTRRQLVVFHGATPRNTVSGEISKLLNARLELKFNALPAVNKQLSILLSTKPTNFRISFFHLCHIMPSKTSKYVYHGHSKIISGVIAVLETTNHPLSLQELVDEMTRRQLVVFHGATPRNTVSGEISKLLNAVGPTKAPILKVNQGKLTKFFLRPRHQQDTLKQVSHDKIQKRYSSRTTRNHHSQSTIISSDKQNQKERVTDQKKRRQMDDLKAAYLLSCLSAHSFWLNFKNEPEKDFKYFLEAHVGETSLISSVTNENDGDLNNNDTMRIDHV</sequence>
<feature type="compositionally biased region" description="Polar residues" evidence="1">
    <location>
        <begin position="249"/>
        <end position="258"/>
    </location>
</feature>
<keyword evidence="3" id="KW-1185">Reference proteome</keyword>
<organism evidence="2 3">
    <name type="scientific">Rhizophagus clarus</name>
    <dbReference type="NCBI Taxonomy" id="94130"/>
    <lineage>
        <taxon>Eukaryota</taxon>
        <taxon>Fungi</taxon>
        <taxon>Fungi incertae sedis</taxon>
        <taxon>Mucoromycota</taxon>
        <taxon>Glomeromycotina</taxon>
        <taxon>Glomeromycetes</taxon>
        <taxon>Glomerales</taxon>
        <taxon>Glomeraceae</taxon>
        <taxon>Rhizophagus</taxon>
    </lineage>
</organism>
<proteinExistence type="predicted"/>
<protein>
    <submittedName>
        <fullName evidence="2">Uncharacterized protein</fullName>
    </submittedName>
</protein>
<name>A0A2Z6RAH7_9GLOM</name>
<feature type="region of interest" description="Disordered" evidence="1">
    <location>
        <begin position="227"/>
        <end position="272"/>
    </location>
</feature>
<feature type="compositionally biased region" description="Basic and acidic residues" evidence="1">
    <location>
        <begin position="227"/>
        <end position="236"/>
    </location>
</feature>
<evidence type="ECO:0000313" key="2">
    <source>
        <dbReference type="EMBL" id="GBB98022.1"/>
    </source>
</evidence>
<feature type="compositionally biased region" description="Basic and acidic residues" evidence="1">
    <location>
        <begin position="259"/>
        <end position="272"/>
    </location>
</feature>
<feature type="compositionally biased region" description="Basic residues" evidence="1">
    <location>
        <begin position="237"/>
        <end position="248"/>
    </location>
</feature>